<comment type="similarity">
    <text evidence="1">Belongs to the UDP-glycosyltransferase family.</text>
</comment>
<dbReference type="CDD" id="cd03784">
    <property type="entry name" value="GT1_Gtf-like"/>
    <property type="match status" value="2"/>
</dbReference>
<accession>A0AAP0N0M2</accession>
<dbReference type="InterPro" id="IPR002213">
    <property type="entry name" value="UDP_glucos_trans"/>
</dbReference>
<evidence type="ECO:0000256" key="1">
    <source>
        <dbReference type="ARBA" id="ARBA00009995"/>
    </source>
</evidence>
<organism evidence="5 6">
    <name type="scientific">Citrus x changshan-huyou</name>
    <dbReference type="NCBI Taxonomy" id="2935761"/>
    <lineage>
        <taxon>Eukaryota</taxon>
        <taxon>Viridiplantae</taxon>
        <taxon>Streptophyta</taxon>
        <taxon>Embryophyta</taxon>
        <taxon>Tracheophyta</taxon>
        <taxon>Spermatophyta</taxon>
        <taxon>Magnoliopsida</taxon>
        <taxon>eudicotyledons</taxon>
        <taxon>Gunneridae</taxon>
        <taxon>Pentapetalae</taxon>
        <taxon>rosids</taxon>
        <taxon>malvids</taxon>
        <taxon>Sapindales</taxon>
        <taxon>Rutaceae</taxon>
        <taxon>Aurantioideae</taxon>
        <taxon>Citrus</taxon>
    </lineage>
</organism>
<keyword evidence="3" id="KW-0808">Transferase</keyword>
<dbReference type="InterPro" id="IPR058980">
    <property type="entry name" value="Glyco_transf_N"/>
</dbReference>
<dbReference type="AlphaFoldDB" id="A0AAP0N0M2"/>
<comment type="caution">
    <text evidence="5">The sequence shown here is derived from an EMBL/GenBank/DDBJ whole genome shotgun (WGS) entry which is preliminary data.</text>
</comment>
<reference evidence="5 6" key="1">
    <citation type="submission" date="2024-05" db="EMBL/GenBank/DDBJ databases">
        <title>Haplotype-resolved chromosome-level genome assembly of Huyou (Citrus changshanensis).</title>
        <authorList>
            <person name="Miao C."/>
            <person name="Chen W."/>
            <person name="Wu Y."/>
            <person name="Wang L."/>
            <person name="Zhao S."/>
            <person name="Grierson D."/>
            <person name="Xu C."/>
            <person name="Chen K."/>
        </authorList>
    </citation>
    <scope>NUCLEOTIDE SEQUENCE [LARGE SCALE GENOMIC DNA]</scope>
    <source>
        <strain evidence="5">01-14</strain>
        <tissue evidence="5">Leaf</tissue>
    </source>
</reference>
<dbReference type="GO" id="GO:0035251">
    <property type="term" value="F:UDP-glucosyltransferase activity"/>
    <property type="evidence" value="ECO:0007669"/>
    <property type="project" value="TreeGrafter"/>
</dbReference>
<feature type="domain" description="Glycosyltransferase N-terminal" evidence="4">
    <location>
        <begin position="450"/>
        <end position="684"/>
    </location>
</feature>
<dbReference type="Pfam" id="PF00201">
    <property type="entry name" value="UDPGT"/>
    <property type="match status" value="2"/>
</dbReference>
<keyword evidence="6" id="KW-1185">Reference proteome</keyword>
<protein>
    <recommendedName>
        <fullName evidence="4">Glycosyltransferase N-terminal domain-containing protein</fullName>
    </recommendedName>
</protein>
<gene>
    <name evidence="5" type="ORF">WN944_022305</name>
</gene>
<dbReference type="Proteomes" id="UP001428341">
    <property type="component" value="Unassembled WGS sequence"/>
</dbReference>
<dbReference type="FunFam" id="3.40.50.2000:FF:000047">
    <property type="entry name" value="Glycosyltransferase"/>
    <property type="match status" value="2"/>
</dbReference>
<dbReference type="EMBL" id="JBCGBO010000001">
    <property type="protein sequence ID" value="KAK9229343.1"/>
    <property type="molecule type" value="Genomic_DNA"/>
</dbReference>
<dbReference type="PANTHER" id="PTHR48047">
    <property type="entry name" value="GLYCOSYLTRANSFERASE"/>
    <property type="match status" value="1"/>
</dbReference>
<sequence length="923" mass="102669">MASQASSQLHFVLFPFLIQGHIIPMIDIARLLAKQGAFVTIVTTPKNAARFQNVIERGIQSGLPIQVIEFRFPCQEVGLPEGCENWDMLPSITLVPKFFSAVEMLQLPLENLFREIQPKPSCLISDMLLPWTVSSAMPGLPDQVEITKDQLPEILKKKSFGAPVLAAEMASYGVIVNSFEELEPAYVEEYKKARGGKVWCVGPVSFFNKEDIDKVERVNKASIDCSGCLKWLDSWEPSSVVYVCLGSLCNCSTRQLIELGLGLEATKKPFIWVVRAGDKTKELEEWLSEEKFEERIEGRGLLIRGWAPQVVILSHPTVGGFLTHCGWNSVLEAVSNGLPMVTWPFFADQFCNEKLVVQVLRIGVSIGAERPLHLADEVKKEAVEKAVNMLMDEGGEGDERRRRAKEYGEMAKRAIEEGGSSSLNIKLQEQSPTGKRNSAMASQAGSQLHFILFPFLAQGHMIPMIDIARLLAQHGALVTIVTTPMNAARFQNVIERGIQSGLRIQVIEFYFPCQEVGLPEGCESWDKLPSMALLPKFFAAIEMLRLPLETLFKEIQPKPSCLISDVCLPWTVSSACKFNVPRIVFHGFSCFCLLCLHSLSVSKAHESVSSDSEYFLVPGLPDRVEITKAQLPEILKLKSFGEPILAAEMASYGVIVNSFEEMEPAYVEEYKNARDGKVWCVGPVSLCNKEDIDKLERGDKTSNDGSGCLKWLDSWQPGSAVYVCLGSLCDSSTTQLIELGLGLEATKKPFIWVIRPGDQAKGLEDWLLAEKFEERIEGRGLLIRGWAPQVVILSHPAIGGFLTHCGWNSVLEAVSNGLPMVTWPFFADQFCNEKLVVQVLRIGVTIGAERPPSLADEERNGVPVKKEDVKKAINMLMDEGEERDERRRRAREYGETAKTAIEEGGSSYLNIKLLIKDILQQAK</sequence>
<dbReference type="SUPFAM" id="SSF53756">
    <property type="entry name" value="UDP-Glycosyltransferase/glycogen phosphorylase"/>
    <property type="match status" value="2"/>
</dbReference>
<proteinExistence type="inferred from homology"/>
<dbReference type="PANTHER" id="PTHR48047:SF229">
    <property type="entry name" value="UDP-GLYCOSYLTRANSFERASE 73C3-RELATED"/>
    <property type="match status" value="1"/>
</dbReference>
<evidence type="ECO:0000313" key="6">
    <source>
        <dbReference type="Proteomes" id="UP001428341"/>
    </source>
</evidence>
<dbReference type="Pfam" id="PF26168">
    <property type="entry name" value="Glyco_transf_N"/>
    <property type="match status" value="1"/>
</dbReference>
<dbReference type="PROSITE" id="PS00375">
    <property type="entry name" value="UDPGT"/>
    <property type="match status" value="2"/>
</dbReference>
<dbReference type="FunFam" id="3.40.50.2000:FF:000071">
    <property type="entry name" value="Glycosyltransferase"/>
    <property type="match status" value="1"/>
</dbReference>
<keyword evidence="2" id="KW-0328">Glycosyltransferase</keyword>
<dbReference type="InterPro" id="IPR035595">
    <property type="entry name" value="UDP_glycos_trans_CS"/>
</dbReference>
<evidence type="ECO:0000259" key="4">
    <source>
        <dbReference type="Pfam" id="PF26168"/>
    </source>
</evidence>
<evidence type="ECO:0000256" key="2">
    <source>
        <dbReference type="ARBA" id="ARBA00022676"/>
    </source>
</evidence>
<name>A0AAP0N0M2_9ROSI</name>
<evidence type="ECO:0000313" key="5">
    <source>
        <dbReference type="EMBL" id="KAK9229343.1"/>
    </source>
</evidence>
<dbReference type="Gene3D" id="3.40.50.2000">
    <property type="entry name" value="Glycogen Phosphorylase B"/>
    <property type="match status" value="4"/>
</dbReference>
<evidence type="ECO:0000256" key="3">
    <source>
        <dbReference type="ARBA" id="ARBA00022679"/>
    </source>
</evidence>